<dbReference type="GO" id="GO:0008202">
    <property type="term" value="P:steroid metabolic process"/>
    <property type="evidence" value="ECO:0007669"/>
    <property type="project" value="UniProtKB-KW"/>
</dbReference>
<evidence type="ECO:0000256" key="1">
    <source>
        <dbReference type="ARBA" id="ARBA00006484"/>
    </source>
</evidence>
<evidence type="ECO:0000256" key="4">
    <source>
        <dbReference type="RuleBase" id="RU000363"/>
    </source>
</evidence>
<dbReference type="PANTHER" id="PTHR42879:SF2">
    <property type="entry name" value="3-OXOACYL-[ACYL-CARRIER-PROTEIN] REDUCTASE FABG"/>
    <property type="match status" value="1"/>
</dbReference>
<dbReference type="SUPFAM" id="SSF51735">
    <property type="entry name" value="NAD(P)-binding Rossmann-fold domains"/>
    <property type="match status" value="1"/>
</dbReference>
<dbReference type="InterPro" id="IPR020904">
    <property type="entry name" value="Sc_DH/Rdtase_CS"/>
</dbReference>
<keyword evidence="2" id="KW-0560">Oxidoreductase</keyword>
<evidence type="ECO:0000313" key="5">
    <source>
        <dbReference type="EMBL" id="EFF68658.1"/>
    </source>
</evidence>
<dbReference type="InterPro" id="IPR050259">
    <property type="entry name" value="SDR"/>
</dbReference>
<dbReference type="eggNOG" id="COG1028">
    <property type="taxonomic scope" value="Bacteria"/>
</dbReference>
<keyword evidence="3" id="KW-0443">Lipid metabolism</keyword>
<gene>
    <name evidence="5" type="ORF">BUTYVIB_01180</name>
</gene>
<accession>D4RZB4</accession>
<evidence type="ECO:0000313" key="6">
    <source>
        <dbReference type="Proteomes" id="UP000006238"/>
    </source>
</evidence>
<dbReference type="STRING" id="45851.BHV86_04670"/>
<dbReference type="Pfam" id="PF00106">
    <property type="entry name" value="adh_short"/>
    <property type="match status" value="1"/>
</dbReference>
<dbReference type="HOGENOM" id="CLU_010194_1_3_9"/>
<dbReference type="InterPro" id="IPR036291">
    <property type="entry name" value="NAD(P)-bd_dom_sf"/>
</dbReference>
<comment type="similarity">
    <text evidence="1 4">Belongs to the short-chain dehydrogenases/reductases (SDR) family.</text>
</comment>
<dbReference type="Gene3D" id="3.40.50.720">
    <property type="entry name" value="NAD(P)-binding Rossmann-like Domain"/>
    <property type="match status" value="1"/>
</dbReference>
<dbReference type="PANTHER" id="PTHR42879">
    <property type="entry name" value="3-OXOACYL-(ACYL-CARRIER-PROTEIN) REDUCTASE"/>
    <property type="match status" value="1"/>
</dbReference>
<dbReference type="CDD" id="cd05233">
    <property type="entry name" value="SDR_c"/>
    <property type="match status" value="1"/>
</dbReference>
<dbReference type="Proteomes" id="UP000006238">
    <property type="component" value="Unassembled WGS sequence"/>
</dbReference>
<reference evidence="5 6" key="1">
    <citation type="submission" date="2010-02" db="EMBL/GenBank/DDBJ databases">
        <authorList>
            <person name="Weinstock G."/>
            <person name="Sodergren E."/>
            <person name="Clifton S."/>
            <person name="Fulton L."/>
            <person name="Fulton B."/>
            <person name="Courtney L."/>
            <person name="Fronick C."/>
            <person name="Harrison M."/>
            <person name="Strong C."/>
            <person name="Farmer C."/>
            <person name="Delahaunty K."/>
            <person name="Markovic C."/>
            <person name="Hall O."/>
            <person name="Minx P."/>
            <person name="Tomlinson C."/>
            <person name="Mitreva M."/>
            <person name="Nelson J."/>
            <person name="Hou S."/>
            <person name="Wollam A."/>
            <person name="Pepin K.H."/>
            <person name="Johnson M."/>
            <person name="Bhonagiri V."/>
            <person name="Zhang X."/>
            <person name="Suruliraj S."/>
            <person name="Warren W."/>
            <person name="Chinwalla A."/>
            <person name="Mardis E.R."/>
            <person name="Wilson R.K."/>
        </authorList>
    </citation>
    <scope>NUCLEOTIDE SEQUENCE [LARGE SCALE GENOMIC DNA]</scope>
    <source>
        <strain evidence="5 6">DSM 2876</strain>
    </source>
</reference>
<organism evidence="5 6">
    <name type="scientific">Eshraghiella crossota DSM 2876</name>
    <dbReference type="NCBI Taxonomy" id="511680"/>
    <lineage>
        <taxon>Bacteria</taxon>
        <taxon>Bacillati</taxon>
        <taxon>Bacillota</taxon>
        <taxon>Clostridia</taxon>
        <taxon>Lachnospirales</taxon>
        <taxon>Lachnospiraceae</taxon>
        <taxon>Eshraghiella</taxon>
    </lineage>
</organism>
<dbReference type="PRINTS" id="PR00081">
    <property type="entry name" value="GDHRDH"/>
</dbReference>
<evidence type="ECO:0000256" key="2">
    <source>
        <dbReference type="ARBA" id="ARBA00023002"/>
    </source>
</evidence>
<dbReference type="AlphaFoldDB" id="D4RZB4"/>
<dbReference type="GO" id="GO:0016491">
    <property type="term" value="F:oxidoreductase activity"/>
    <property type="evidence" value="ECO:0007669"/>
    <property type="project" value="UniProtKB-KW"/>
</dbReference>
<sequence>MIITIIDSIFNLTLFTKFLAFYSLPAPDSVLKWHYELSERITKMREITLITGASSGIGRETALYFSQKGHPVIIICNKNTEGLNELKSLIKGNNGIVESFIADVSSYEEMSDIFNILSQKNFLPDILVNNAGISHIGLLQDMTSDEWKHIIDVNLTSVFNCSKLIIPHMLSKKSGHIINISSMWGNVGASCEVAYSASKGGVNTFTKALARELAPSNIAVNAIAFGTVDTRMNHFLDAEEKAALIEEIPAGRFLDPQESAEIIYSVATLNPYVTGQIITADGGLT</sequence>
<proteinExistence type="inferred from homology"/>
<dbReference type="PRINTS" id="PR00080">
    <property type="entry name" value="SDRFAMILY"/>
</dbReference>
<protein>
    <submittedName>
        <fullName evidence="5">Oxidoreductase, short chain dehydrogenase/reductase family protein</fullName>
    </submittedName>
</protein>
<dbReference type="InterPro" id="IPR002347">
    <property type="entry name" value="SDR_fam"/>
</dbReference>
<dbReference type="EMBL" id="ABWN01000027">
    <property type="protein sequence ID" value="EFF68658.1"/>
    <property type="molecule type" value="Genomic_DNA"/>
</dbReference>
<dbReference type="PROSITE" id="PS00061">
    <property type="entry name" value="ADH_SHORT"/>
    <property type="match status" value="1"/>
</dbReference>
<keyword evidence="3" id="KW-0753">Steroid metabolism</keyword>
<comment type="caution">
    <text evidence="5">The sequence shown here is derived from an EMBL/GenBank/DDBJ whole genome shotgun (WGS) entry which is preliminary data.</text>
</comment>
<keyword evidence="6" id="KW-1185">Reference proteome</keyword>
<dbReference type="GO" id="GO:0032787">
    <property type="term" value="P:monocarboxylic acid metabolic process"/>
    <property type="evidence" value="ECO:0007669"/>
    <property type="project" value="UniProtKB-ARBA"/>
</dbReference>
<evidence type="ECO:0000256" key="3">
    <source>
        <dbReference type="ARBA" id="ARBA00023221"/>
    </source>
</evidence>
<name>D4RZB4_9FIRM</name>
<dbReference type="FunFam" id="3.40.50.720:FF:000173">
    <property type="entry name" value="3-oxoacyl-[acyl-carrier protein] reductase"/>
    <property type="match status" value="1"/>
</dbReference>